<feature type="domain" description="Zn(2)-C6 fungal-type" evidence="8">
    <location>
        <begin position="36"/>
        <end position="67"/>
    </location>
</feature>
<keyword evidence="4" id="KW-0238">DNA-binding</keyword>
<dbReference type="GeneID" id="64972065"/>
<feature type="compositionally biased region" description="Polar residues" evidence="7">
    <location>
        <begin position="9"/>
        <end position="27"/>
    </location>
</feature>
<comment type="subcellular location">
    <subcellularLocation>
        <location evidence="1">Nucleus</location>
    </subcellularLocation>
</comment>
<dbReference type="EMBL" id="AP024445">
    <property type="protein sequence ID" value="BCS22060.1"/>
    <property type="molecule type" value="Genomic_DNA"/>
</dbReference>
<dbReference type="RefSeq" id="XP_041554254.1">
    <property type="nucleotide sequence ID" value="XM_041701360.1"/>
</dbReference>
<sequence>MEWPELNASPASGSNRMTAPSPRTSGNGERKRVGRACDSCKLKKIKCTGTKPCVPCIEDGSGTSCSFNAPYARGRRRTTVHHNTASSSSNSASTVPAQVEPEKPAESALASPEPTESDRQGHFVGSSSGLAFLLRLQRLLRETGNAQSYPTSIFTLGDATLPDFDELTFTLPSYADAKALVETYFELASPNYRYLHRGTVERWLDDLYAGQRLSHSCQAAVLSLFALATTYTGSSSGGTSPGTDVNSGILYFQAAERHLNRECEPASLTMAQALLNSCFYTLTCSRLNHCWSLFGTTARLILALGLHRRNVGSAAAHRASPNLVELECRKRLFWSAYNLDKYLSAIFGRPAMLHDEDTDQDIPLLVDDHNLKEDQIETAPQSGCSTMMGLIMHVKLTRILNKTLRTLYGIRPVRTSERQKSIRTLSEELQTWKQELPAYLDPELVDPSVLGPLFQRQNNLLSLAYAHATILIYRPNLFHEFCGHSREQLSQEILDNVRSCVDAAMLIVSVVERMVNAGQFYDGSWVSRYQAFCAVVVLYTYTTKPPTTASESQQWLRYFTAAEQCQHCIGTAASPDSLSYRYHLVMEEYRVEVIRQVRSYARTPPEIALALEDRLSHTLLQTPESVDTSLWLDGGGLDTAAVMEREADIANAFMDLPNWDQLLALLELETHRFFIGHMLSKSNNGL</sequence>
<name>A0A7R8ALU5_9EURO</name>
<keyword evidence="3" id="KW-0805">Transcription regulation</keyword>
<evidence type="ECO:0000313" key="9">
    <source>
        <dbReference type="EMBL" id="BCS22060.1"/>
    </source>
</evidence>
<dbReference type="SMART" id="SM00906">
    <property type="entry name" value="Fungal_trans"/>
    <property type="match status" value="1"/>
</dbReference>
<keyword evidence="5" id="KW-0804">Transcription</keyword>
<reference evidence="9" key="1">
    <citation type="submission" date="2021-01" db="EMBL/GenBank/DDBJ databases">
        <authorList>
            <consortium name="Aspergillus puulaauensis MK2 genome sequencing consortium"/>
            <person name="Kazuki M."/>
            <person name="Futagami T."/>
        </authorList>
    </citation>
    <scope>NUCLEOTIDE SEQUENCE</scope>
    <source>
        <strain evidence="9">MK2</strain>
    </source>
</reference>
<feature type="compositionally biased region" description="Low complexity" evidence="7">
    <location>
        <begin position="81"/>
        <end position="95"/>
    </location>
</feature>
<evidence type="ECO:0000256" key="1">
    <source>
        <dbReference type="ARBA" id="ARBA00004123"/>
    </source>
</evidence>
<evidence type="ECO:0000256" key="3">
    <source>
        <dbReference type="ARBA" id="ARBA00023015"/>
    </source>
</evidence>
<dbReference type="GO" id="GO:0008270">
    <property type="term" value="F:zinc ion binding"/>
    <property type="evidence" value="ECO:0007669"/>
    <property type="project" value="InterPro"/>
</dbReference>
<dbReference type="GO" id="GO:0006351">
    <property type="term" value="P:DNA-templated transcription"/>
    <property type="evidence" value="ECO:0007669"/>
    <property type="project" value="InterPro"/>
</dbReference>
<dbReference type="Pfam" id="PF04082">
    <property type="entry name" value="Fungal_trans"/>
    <property type="match status" value="1"/>
</dbReference>
<dbReference type="InterPro" id="IPR036864">
    <property type="entry name" value="Zn2-C6_fun-type_DNA-bd_sf"/>
</dbReference>
<evidence type="ECO:0000256" key="7">
    <source>
        <dbReference type="SAM" id="MobiDB-lite"/>
    </source>
</evidence>
<dbReference type="GO" id="GO:0005634">
    <property type="term" value="C:nucleus"/>
    <property type="evidence" value="ECO:0007669"/>
    <property type="project" value="UniProtKB-SubCell"/>
</dbReference>
<dbReference type="PANTHER" id="PTHR47540:SF3">
    <property type="entry name" value="ZN(II)2CYS6 TRANSCRIPTION FACTOR (EUROFUNG)"/>
    <property type="match status" value="1"/>
</dbReference>
<evidence type="ECO:0000256" key="2">
    <source>
        <dbReference type="ARBA" id="ARBA00022723"/>
    </source>
</evidence>
<dbReference type="OrthoDB" id="2579025at2759"/>
<dbReference type="Proteomes" id="UP000654913">
    <property type="component" value="Chromosome 3"/>
</dbReference>
<dbReference type="CDD" id="cd12148">
    <property type="entry name" value="fungal_TF_MHR"/>
    <property type="match status" value="1"/>
</dbReference>
<dbReference type="PROSITE" id="PS50048">
    <property type="entry name" value="ZN2_CY6_FUNGAL_2"/>
    <property type="match status" value="1"/>
</dbReference>
<feature type="region of interest" description="Disordered" evidence="7">
    <location>
        <begin position="76"/>
        <end position="121"/>
    </location>
</feature>
<evidence type="ECO:0000256" key="6">
    <source>
        <dbReference type="ARBA" id="ARBA00023242"/>
    </source>
</evidence>
<protein>
    <recommendedName>
        <fullName evidence="8">Zn(2)-C6 fungal-type domain-containing protein</fullName>
    </recommendedName>
</protein>
<evidence type="ECO:0000256" key="4">
    <source>
        <dbReference type="ARBA" id="ARBA00023125"/>
    </source>
</evidence>
<evidence type="ECO:0000256" key="5">
    <source>
        <dbReference type="ARBA" id="ARBA00023163"/>
    </source>
</evidence>
<dbReference type="Pfam" id="PF00172">
    <property type="entry name" value="Zn_clus"/>
    <property type="match status" value="1"/>
</dbReference>
<keyword evidence="6" id="KW-0539">Nucleus</keyword>
<dbReference type="Gene3D" id="4.10.240.10">
    <property type="entry name" value="Zn(2)-C6 fungal-type DNA-binding domain"/>
    <property type="match status" value="1"/>
</dbReference>
<dbReference type="KEGG" id="apuu:APUU_30285A"/>
<dbReference type="PROSITE" id="PS00463">
    <property type="entry name" value="ZN2_CY6_FUNGAL_1"/>
    <property type="match status" value="1"/>
</dbReference>
<dbReference type="SMART" id="SM00066">
    <property type="entry name" value="GAL4"/>
    <property type="match status" value="1"/>
</dbReference>
<feature type="region of interest" description="Disordered" evidence="7">
    <location>
        <begin position="1"/>
        <end position="33"/>
    </location>
</feature>
<dbReference type="InterPro" id="IPR001138">
    <property type="entry name" value="Zn2Cys6_DnaBD"/>
</dbReference>
<reference evidence="9" key="2">
    <citation type="submission" date="2021-02" db="EMBL/GenBank/DDBJ databases">
        <title>Aspergillus puulaauensis MK2 genome sequence.</title>
        <authorList>
            <person name="Futagami T."/>
            <person name="Mori K."/>
            <person name="Kadooka C."/>
            <person name="Tanaka T."/>
        </authorList>
    </citation>
    <scope>NUCLEOTIDE SEQUENCE</scope>
    <source>
        <strain evidence="9">MK2</strain>
    </source>
</reference>
<keyword evidence="2" id="KW-0479">Metal-binding</keyword>
<evidence type="ECO:0000259" key="8">
    <source>
        <dbReference type="PROSITE" id="PS50048"/>
    </source>
</evidence>
<gene>
    <name evidence="9" type="ORF">APUU_30285A</name>
</gene>
<dbReference type="SUPFAM" id="SSF57701">
    <property type="entry name" value="Zn2/Cys6 DNA-binding domain"/>
    <property type="match status" value="1"/>
</dbReference>
<keyword evidence="10" id="KW-1185">Reference proteome</keyword>
<dbReference type="InterPro" id="IPR007219">
    <property type="entry name" value="XnlR_reg_dom"/>
</dbReference>
<dbReference type="GO" id="GO:0000981">
    <property type="term" value="F:DNA-binding transcription factor activity, RNA polymerase II-specific"/>
    <property type="evidence" value="ECO:0007669"/>
    <property type="project" value="InterPro"/>
</dbReference>
<dbReference type="CDD" id="cd00067">
    <property type="entry name" value="GAL4"/>
    <property type="match status" value="1"/>
</dbReference>
<dbReference type="GO" id="GO:0045944">
    <property type="term" value="P:positive regulation of transcription by RNA polymerase II"/>
    <property type="evidence" value="ECO:0007669"/>
    <property type="project" value="TreeGrafter"/>
</dbReference>
<dbReference type="PANTHER" id="PTHR47540">
    <property type="entry name" value="THIAMINE REPRESSIBLE GENES REGULATORY PROTEIN THI5"/>
    <property type="match status" value="1"/>
</dbReference>
<accession>A0A7R8ALU5</accession>
<proteinExistence type="predicted"/>
<dbReference type="AlphaFoldDB" id="A0A7R8ALU5"/>
<dbReference type="GO" id="GO:0043565">
    <property type="term" value="F:sequence-specific DNA binding"/>
    <property type="evidence" value="ECO:0007669"/>
    <property type="project" value="TreeGrafter"/>
</dbReference>
<dbReference type="InterPro" id="IPR051711">
    <property type="entry name" value="Stress_Response_Reg"/>
</dbReference>
<organism evidence="9 10">
    <name type="scientific">Aspergillus puulaauensis</name>
    <dbReference type="NCBI Taxonomy" id="1220207"/>
    <lineage>
        <taxon>Eukaryota</taxon>
        <taxon>Fungi</taxon>
        <taxon>Dikarya</taxon>
        <taxon>Ascomycota</taxon>
        <taxon>Pezizomycotina</taxon>
        <taxon>Eurotiomycetes</taxon>
        <taxon>Eurotiomycetidae</taxon>
        <taxon>Eurotiales</taxon>
        <taxon>Aspergillaceae</taxon>
        <taxon>Aspergillus</taxon>
    </lineage>
</organism>
<evidence type="ECO:0000313" key="10">
    <source>
        <dbReference type="Proteomes" id="UP000654913"/>
    </source>
</evidence>